<dbReference type="CDD" id="cd01886">
    <property type="entry name" value="EF-G"/>
    <property type="match status" value="1"/>
</dbReference>
<evidence type="ECO:0000256" key="2">
    <source>
        <dbReference type="ARBA" id="ARBA00022741"/>
    </source>
</evidence>
<dbReference type="SMART" id="SM00838">
    <property type="entry name" value="EFG_C"/>
    <property type="match status" value="1"/>
</dbReference>
<dbReference type="PRINTS" id="PR00315">
    <property type="entry name" value="ELONGATNFCT"/>
</dbReference>
<dbReference type="AlphaFoldDB" id="A0AB35T7P3"/>
<dbReference type="RefSeq" id="WP_038684751.1">
    <property type="nucleotide sequence ID" value="NZ_CP007514.1"/>
</dbReference>
<dbReference type="InterPro" id="IPR005225">
    <property type="entry name" value="Small_GTP-bd"/>
</dbReference>
<dbReference type="GO" id="GO:0005525">
    <property type="term" value="F:GTP binding"/>
    <property type="evidence" value="ECO:0007669"/>
    <property type="project" value="UniProtKB-UniRule"/>
</dbReference>
<dbReference type="InterPro" id="IPR031157">
    <property type="entry name" value="G_TR_CS"/>
</dbReference>
<keyword evidence="7" id="KW-0963">Cytoplasm</keyword>
<dbReference type="PROSITE" id="PS51722">
    <property type="entry name" value="G_TR_2"/>
    <property type="match status" value="1"/>
</dbReference>
<keyword evidence="5 7" id="KW-0342">GTP-binding</keyword>
<dbReference type="NCBIfam" id="TIGR00231">
    <property type="entry name" value="small_GTP"/>
    <property type="match status" value="1"/>
</dbReference>
<dbReference type="InterPro" id="IPR035649">
    <property type="entry name" value="EFG_V"/>
</dbReference>
<evidence type="ECO:0000256" key="6">
    <source>
        <dbReference type="ARBA" id="ARBA00024731"/>
    </source>
</evidence>
<dbReference type="GO" id="GO:0032790">
    <property type="term" value="P:ribosome disassembly"/>
    <property type="evidence" value="ECO:0007669"/>
    <property type="project" value="TreeGrafter"/>
</dbReference>
<dbReference type="InterPro" id="IPR041095">
    <property type="entry name" value="EFG_II"/>
</dbReference>
<dbReference type="Pfam" id="PF22042">
    <property type="entry name" value="EF-G_D2"/>
    <property type="match status" value="1"/>
</dbReference>
<dbReference type="CDD" id="cd03713">
    <property type="entry name" value="EFG_mtEFG_C"/>
    <property type="match status" value="1"/>
</dbReference>
<dbReference type="GO" id="GO:0003746">
    <property type="term" value="F:translation elongation factor activity"/>
    <property type="evidence" value="ECO:0007669"/>
    <property type="project" value="UniProtKB-UniRule"/>
</dbReference>
<dbReference type="CDD" id="cd16262">
    <property type="entry name" value="EFG_III"/>
    <property type="match status" value="1"/>
</dbReference>
<evidence type="ECO:0000256" key="5">
    <source>
        <dbReference type="ARBA" id="ARBA00023134"/>
    </source>
</evidence>
<dbReference type="Pfam" id="PF14492">
    <property type="entry name" value="EFG_III"/>
    <property type="match status" value="1"/>
</dbReference>
<dbReference type="SUPFAM" id="SSF54211">
    <property type="entry name" value="Ribosomal protein S5 domain 2-like"/>
    <property type="match status" value="1"/>
</dbReference>
<protein>
    <recommendedName>
        <fullName evidence="7 8">Elongation factor G</fullName>
        <shortName evidence="7">EF-G</shortName>
    </recommendedName>
</protein>
<dbReference type="Gene3D" id="2.40.30.10">
    <property type="entry name" value="Translation factors"/>
    <property type="match status" value="1"/>
</dbReference>
<dbReference type="EMBL" id="JAWXXX010000001">
    <property type="protein sequence ID" value="MDX5894632.1"/>
    <property type="molecule type" value="Genomic_DNA"/>
</dbReference>
<dbReference type="Proteomes" id="UP001281130">
    <property type="component" value="Unassembled WGS sequence"/>
</dbReference>
<dbReference type="HAMAP" id="MF_00054_B">
    <property type="entry name" value="EF_G_EF_2_B"/>
    <property type="match status" value="1"/>
</dbReference>
<dbReference type="GO" id="GO:0003924">
    <property type="term" value="F:GTPase activity"/>
    <property type="evidence" value="ECO:0007669"/>
    <property type="project" value="InterPro"/>
</dbReference>
<keyword evidence="4 7" id="KW-0648">Protein biosynthesis</keyword>
<feature type="binding site" evidence="7">
    <location>
        <begin position="157"/>
        <end position="160"/>
    </location>
    <ligand>
        <name>GTP</name>
        <dbReference type="ChEBI" id="CHEBI:37565"/>
    </ligand>
</feature>
<organism evidence="10 11">
    <name type="scientific">Rubrobacter radiotolerans</name>
    <name type="common">Arthrobacter radiotolerans</name>
    <dbReference type="NCBI Taxonomy" id="42256"/>
    <lineage>
        <taxon>Bacteria</taxon>
        <taxon>Bacillati</taxon>
        <taxon>Actinomycetota</taxon>
        <taxon>Rubrobacteria</taxon>
        <taxon>Rubrobacterales</taxon>
        <taxon>Rubrobacteraceae</taxon>
        <taxon>Rubrobacter</taxon>
    </lineage>
</organism>
<dbReference type="InterPro" id="IPR014721">
    <property type="entry name" value="Ribsml_uS5_D2-typ_fold_subgr"/>
</dbReference>
<evidence type="ECO:0000313" key="11">
    <source>
        <dbReference type="Proteomes" id="UP001281130"/>
    </source>
</evidence>
<dbReference type="PANTHER" id="PTHR43261:SF1">
    <property type="entry name" value="RIBOSOME-RELEASING FACTOR 2, MITOCHONDRIAL"/>
    <property type="match status" value="1"/>
</dbReference>
<feature type="domain" description="Tr-type G" evidence="9">
    <location>
        <begin position="8"/>
        <end position="304"/>
    </location>
</feature>
<dbReference type="InterPro" id="IPR000795">
    <property type="entry name" value="T_Tr_GTP-bd_dom"/>
</dbReference>
<dbReference type="NCBIfam" id="NF009379">
    <property type="entry name" value="PRK12740.1-3"/>
    <property type="match status" value="1"/>
</dbReference>
<evidence type="ECO:0000256" key="1">
    <source>
        <dbReference type="ARBA" id="ARBA00005870"/>
    </source>
</evidence>
<dbReference type="CDD" id="cd01434">
    <property type="entry name" value="EFG_mtEFG1_IV"/>
    <property type="match status" value="1"/>
</dbReference>
<dbReference type="SMART" id="SM00889">
    <property type="entry name" value="EFG_IV"/>
    <property type="match status" value="1"/>
</dbReference>
<accession>A0AB35T7P3</accession>
<dbReference type="FunFam" id="3.30.70.870:FF:000001">
    <property type="entry name" value="Elongation factor G"/>
    <property type="match status" value="1"/>
</dbReference>
<comment type="caution">
    <text evidence="10">The sequence shown here is derived from an EMBL/GenBank/DDBJ whole genome shotgun (WGS) entry which is preliminary data.</text>
</comment>
<gene>
    <name evidence="7 10" type="primary">fusA</name>
    <name evidence="10" type="ORF">SIL72_11405</name>
</gene>
<evidence type="ECO:0000313" key="10">
    <source>
        <dbReference type="EMBL" id="MDX5894632.1"/>
    </source>
</evidence>
<evidence type="ECO:0000256" key="7">
    <source>
        <dbReference type="HAMAP-Rule" id="MF_00054"/>
    </source>
</evidence>
<keyword evidence="3 7" id="KW-0251">Elongation factor</keyword>
<sequence length="715" mass="79142">MAKKTPLRRVRNIGIMAHIDAGKTTTTERILLYTGLTHKLGEVHDGNAVMDWMAQERERGITITSAATTVFWGGLEGSGKNGKGVQEGVHSRIQEQHRINIIDTPGHVDFTVEVERSLRVLDGAIALFDSVAGVEPQSETVWRQADKYGVPRIAFVNKMDRIGADFYHAVETMVERLGANAVPVQLPIGAESEFQGIVDLVEMKAINYLDDLGAEWEEVDIPAEMQAQAEEYREKLLEAVSDYDEEIMMLYLEGEEIEAAQIRAAIRKATLDNQMTPVFVGSAFKNKGVQPLLDGAIDYLPSPLDVPPIKGVNKDGEEIERPADEDAPLSMLAFKVQTDPHVGKLTYARIYSGTLRAGSYVLNTTKDTRERVGRILQMHSNTREQREEVYAGELVALIGLQNTGTGDTLVSEDDPDKPVLEQMTFDDPVIHQAIEPKTKADQEKLSAALQKLAEEDPTFSVHGDEETGQTIIGGMGELHLEIILDRLLREFRVDANIGKPQVAYRETIRKRVENVEGRFVRQTGGRGQFGHAVINVEHLDDPEKGSYEFENKIVGGVIPREYIPSVDKGIQNALDSGVVAGFPVVDVKVELVDGSYHEVDSNEMAFQIAGSMAIQEALKRANPVLLEPIMSVEVVMPEEFMGDVMGDLSSRRGQIQGMDSRGGGQVIRAMVPLSEMFGYATTVRSKTQGRATFSMQFDHYDEVPKNIAEEIAERR</sequence>
<dbReference type="InterPro" id="IPR009000">
    <property type="entry name" value="Transl_B-barrel_sf"/>
</dbReference>
<evidence type="ECO:0000256" key="8">
    <source>
        <dbReference type="NCBIfam" id="TIGR00484"/>
    </source>
</evidence>
<dbReference type="InterPro" id="IPR020568">
    <property type="entry name" value="Ribosomal_Su5_D2-typ_SF"/>
</dbReference>
<dbReference type="InterPro" id="IPR005517">
    <property type="entry name" value="Transl_elong_EFG/EF2_IV"/>
</dbReference>
<dbReference type="Pfam" id="PF00679">
    <property type="entry name" value="EFG_C"/>
    <property type="match status" value="1"/>
</dbReference>
<dbReference type="GO" id="GO:0005737">
    <property type="term" value="C:cytoplasm"/>
    <property type="evidence" value="ECO:0007669"/>
    <property type="project" value="UniProtKB-SubCell"/>
</dbReference>
<dbReference type="Gene3D" id="3.30.70.240">
    <property type="match status" value="1"/>
</dbReference>
<comment type="similarity">
    <text evidence="1 7">Belongs to the TRAFAC class translation factor GTPase superfamily. Classic translation factor GTPase family. EF-G/EF-2 subfamily.</text>
</comment>
<dbReference type="InterPro" id="IPR047872">
    <property type="entry name" value="EFG_IV"/>
</dbReference>
<dbReference type="SUPFAM" id="SSF50447">
    <property type="entry name" value="Translation proteins"/>
    <property type="match status" value="1"/>
</dbReference>
<proteinExistence type="inferred from homology"/>
<reference evidence="10" key="1">
    <citation type="submission" date="2023-11" db="EMBL/GenBank/DDBJ databases">
        <title>MicrobeMod: A computational toolkit for identifying prokaryotic methylation and restriction-modification with nanopore sequencing.</title>
        <authorList>
            <person name="Crits-Christoph A."/>
            <person name="Kang S.C."/>
            <person name="Lee H."/>
            <person name="Ostrov N."/>
        </authorList>
    </citation>
    <scope>NUCLEOTIDE SEQUENCE</scope>
    <source>
        <strain evidence="10">ATCC 51242</strain>
    </source>
</reference>
<evidence type="ECO:0000256" key="3">
    <source>
        <dbReference type="ARBA" id="ARBA00022768"/>
    </source>
</evidence>
<comment type="subcellular location">
    <subcellularLocation>
        <location evidence="7">Cytoplasm</location>
    </subcellularLocation>
</comment>
<dbReference type="FunFam" id="3.30.230.10:FF:000003">
    <property type="entry name" value="Elongation factor G"/>
    <property type="match status" value="1"/>
</dbReference>
<dbReference type="FunFam" id="3.30.70.240:FF:000001">
    <property type="entry name" value="Elongation factor G"/>
    <property type="match status" value="1"/>
</dbReference>
<dbReference type="FunFam" id="3.40.50.300:FF:000029">
    <property type="entry name" value="Elongation factor G"/>
    <property type="match status" value="1"/>
</dbReference>
<keyword evidence="2 7" id="KW-0547">Nucleotide-binding</keyword>
<dbReference type="Gene3D" id="3.30.230.10">
    <property type="match status" value="1"/>
</dbReference>
<dbReference type="InterPro" id="IPR035647">
    <property type="entry name" value="EFG_III/V"/>
</dbReference>
<dbReference type="Pfam" id="PF00009">
    <property type="entry name" value="GTP_EFTU"/>
    <property type="match status" value="1"/>
</dbReference>
<dbReference type="PANTHER" id="PTHR43261">
    <property type="entry name" value="TRANSLATION ELONGATION FACTOR G-RELATED"/>
    <property type="match status" value="1"/>
</dbReference>
<dbReference type="InterPro" id="IPR009022">
    <property type="entry name" value="EFG_III"/>
</dbReference>
<dbReference type="NCBIfam" id="TIGR00484">
    <property type="entry name" value="EF-G"/>
    <property type="match status" value="1"/>
</dbReference>
<dbReference type="InterPro" id="IPR027417">
    <property type="entry name" value="P-loop_NTPase"/>
</dbReference>
<dbReference type="Gene3D" id="3.40.50.300">
    <property type="entry name" value="P-loop containing nucleotide triphosphate hydrolases"/>
    <property type="match status" value="1"/>
</dbReference>
<comment type="function">
    <text evidence="6 7">Catalyzes the GTP-dependent ribosomal translocation step during translation elongation. During this step, the ribosome changes from the pre-translocational (PRE) to the post-translocational (POST) state as the newly formed A-site-bound peptidyl-tRNA and P-site-bound deacylated tRNA move to the P and E sites, respectively. Catalyzes the coordinated movement of the two tRNA molecules, the mRNA and conformational changes in the ribosome.</text>
</comment>
<dbReference type="Gene3D" id="3.30.70.870">
    <property type="entry name" value="Elongation Factor G (Translational Gtpase), domain 3"/>
    <property type="match status" value="1"/>
</dbReference>
<feature type="binding site" evidence="7">
    <location>
        <begin position="103"/>
        <end position="107"/>
    </location>
    <ligand>
        <name>GTP</name>
        <dbReference type="ChEBI" id="CHEBI:37565"/>
    </ligand>
</feature>
<dbReference type="PROSITE" id="PS00301">
    <property type="entry name" value="G_TR_1"/>
    <property type="match status" value="1"/>
</dbReference>
<dbReference type="FunFam" id="2.40.30.10:FF:000006">
    <property type="entry name" value="Elongation factor G"/>
    <property type="match status" value="1"/>
</dbReference>
<dbReference type="SUPFAM" id="SSF52540">
    <property type="entry name" value="P-loop containing nucleoside triphosphate hydrolases"/>
    <property type="match status" value="1"/>
</dbReference>
<dbReference type="InterPro" id="IPR000640">
    <property type="entry name" value="EFG_V-like"/>
</dbReference>
<dbReference type="InterPro" id="IPR004540">
    <property type="entry name" value="Transl_elong_EFG/EF2"/>
</dbReference>
<feature type="binding site" evidence="7">
    <location>
        <begin position="17"/>
        <end position="24"/>
    </location>
    <ligand>
        <name>GTP</name>
        <dbReference type="ChEBI" id="CHEBI:37565"/>
    </ligand>
</feature>
<dbReference type="InterPro" id="IPR053905">
    <property type="entry name" value="EF-G-like_DII"/>
</dbReference>
<evidence type="ECO:0000256" key="4">
    <source>
        <dbReference type="ARBA" id="ARBA00022917"/>
    </source>
</evidence>
<dbReference type="SUPFAM" id="SSF54980">
    <property type="entry name" value="EF-G C-terminal domain-like"/>
    <property type="match status" value="2"/>
</dbReference>
<name>A0AB35T7P3_RUBRA</name>
<dbReference type="Pfam" id="PF03764">
    <property type="entry name" value="EFG_IV"/>
    <property type="match status" value="1"/>
</dbReference>
<evidence type="ECO:0000259" key="9">
    <source>
        <dbReference type="PROSITE" id="PS51722"/>
    </source>
</evidence>
<dbReference type="NCBIfam" id="NF009381">
    <property type="entry name" value="PRK12740.1-5"/>
    <property type="match status" value="1"/>
</dbReference>
<dbReference type="CDD" id="cd04088">
    <property type="entry name" value="EFG_mtEFG_II"/>
    <property type="match status" value="1"/>
</dbReference>